<accession>A0A941F2T4</accession>
<dbReference type="EC" id="3.5.3.6" evidence="3"/>
<reference evidence="7" key="1">
    <citation type="journal article" date="2018" name="Int. J. Syst. Evol. Microbiol.">
        <title>Carboxylicivirga sediminis sp. nov., isolated from coastal sediment.</title>
        <authorList>
            <person name="Wang F.Q."/>
            <person name="Ren L.H."/>
            <person name="Zou R.J."/>
            <person name="Sun Y.Z."/>
            <person name="Liu X.J."/>
            <person name="Jiang F."/>
            <person name="Liu L.J."/>
        </authorList>
    </citation>
    <scope>NUCLEOTIDE SEQUENCE</scope>
    <source>
        <strain evidence="7">JR1</strain>
    </source>
</reference>
<sequence length="420" mass="47329">MIKTIDTGVFSEIGELEGVILHTPGKEVENMTPSNAERALYSDILNLSVAVEEYQQFSGVLEKVTQTYQVKDLLAEILEQPKIKLSLIEKICTYEQVLNIKEDLLELPATELARQLIEGVNLKTDSLTTFLSDDRYSLRPLHNFFFTRDASVTMYDKVLISKMANKVREREAIVMEAIFNHSSRFKTQTVNPLNFYNVGNETMIEGGDVQIAREDVLVIGNSARTSSQGIDFIVNQLKQKKERHYVVVQQLPDTPESFIHLDMVFTFLDKDACMVYEPLILKDSRYSTILITIDNGEVASIEKKANLISCLKDLGMDLKPICCGGSSDIWTQEREQWHSGANFFAMGPGKVLGYARNVYTMEEMNKNGFEIIKANDVISGQVDLAEYEKYVVTIGGSELSRGGGGARCMSMPVRRKPVKW</sequence>
<dbReference type="Proteomes" id="UP000679220">
    <property type="component" value="Unassembled WGS sequence"/>
</dbReference>
<dbReference type="Pfam" id="PF02274">
    <property type="entry name" value="ADI"/>
    <property type="match status" value="1"/>
</dbReference>
<comment type="pathway">
    <text evidence="1">Amino-acid degradation; L-arginine degradation via ADI pathway; carbamoyl phosphate from L-arginine: step 1/2.</text>
</comment>
<evidence type="ECO:0000256" key="4">
    <source>
        <dbReference type="ARBA" id="ARBA00022801"/>
    </source>
</evidence>
<dbReference type="GO" id="GO:0019546">
    <property type="term" value="P:L-arginine deiminase pathway"/>
    <property type="evidence" value="ECO:0007669"/>
    <property type="project" value="TreeGrafter"/>
</dbReference>
<evidence type="ECO:0000256" key="3">
    <source>
        <dbReference type="ARBA" id="ARBA00012171"/>
    </source>
</evidence>
<evidence type="ECO:0000313" key="7">
    <source>
        <dbReference type="EMBL" id="MBR8535691.1"/>
    </source>
</evidence>
<name>A0A941F2T4_9BACT</name>
<evidence type="ECO:0000256" key="5">
    <source>
        <dbReference type="ARBA" id="ARBA00049429"/>
    </source>
</evidence>
<dbReference type="Gene3D" id="3.75.10.10">
    <property type="entry name" value="L-arginine/glycine Amidinotransferase, Chain A"/>
    <property type="match status" value="1"/>
</dbReference>
<evidence type="ECO:0000313" key="8">
    <source>
        <dbReference type="Proteomes" id="UP000679220"/>
    </source>
</evidence>
<dbReference type="PANTHER" id="PTHR47271">
    <property type="entry name" value="ARGININE DEIMINASE"/>
    <property type="match status" value="1"/>
</dbReference>
<dbReference type="PIRSF" id="PIRSF006356">
    <property type="entry name" value="Arg_deiminase"/>
    <property type="match status" value="1"/>
</dbReference>
<reference evidence="7" key="2">
    <citation type="submission" date="2021-04" db="EMBL/GenBank/DDBJ databases">
        <authorList>
            <person name="Zhang T."/>
            <person name="Zhang Y."/>
            <person name="Lu D."/>
            <person name="Zuo D."/>
            <person name="Du Z."/>
        </authorList>
    </citation>
    <scope>NUCLEOTIDE SEQUENCE</scope>
    <source>
        <strain evidence="7">JR1</strain>
    </source>
</reference>
<organism evidence="7 8">
    <name type="scientific">Carboxylicivirga sediminis</name>
    <dbReference type="NCBI Taxonomy" id="2006564"/>
    <lineage>
        <taxon>Bacteria</taxon>
        <taxon>Pseudomonadati</taxon>
        <taxon>Bacteroidota</taxon>
        <taxon>Bacteroidia</taxon>
        <taxon>Marinilabiliales</taxon>
        <taxon>Marinilabiliaceae</taxon>
        <taxon>Carboxylicivirga</taxon>
    </lineage>
</organism>
<dbReference type="GO" id="GO:0016990">
    <property type="term" value="F:arginine deiminase activity"/>
    <property type="evidence" value="ECO:0007669"/>
    <property type="project" value="UniProtKB-EC"/>
</dbReference>
<evidence type="ECO:0000256" key="2">
    <source>
        <dbReference type="ARBA" id="ARBA00010206"/>
    </source>
</evidence>
<dbReference type="PRINTS" id="PR01466">
    <property type="entry name" value="ARGDEIMINASE"/>
</dbReference>
<dbReference type="RefSeq" id="WP_212189854.1">
    <property type="nucleotide sequence ID" value="NZ_JAGTAR010000011.1"/>
</dbReference>
<dbReference type="InterPro" id="IPR003876">
    <property type="entry name" value="Arg_deiminase"/>
</dbReference>
<comment type="caution">
    <text evidence="7">The sequence shown here is derived from an EMBL/GenBank/DDBJ whole genome shotgun (WGS) entry which is preliminary data.</text>
</comment>
<evidence type="ECO:0000256" key="6">
    <source>
        <dbReference type="PIRSR" id="PIRSR006356-1"/>
    </source>
</evidence>
<dbReference type="SUPFAM" id="SSF55909">
    <property type="entry name" value="Pentein"/>
    <property type="match status" value="1"/>
</dbReference>
<keyword evidence="4" id="KW-0378">Hydrolase</keyword>
<comment type="similarity">
    <text evidence="2">Belongs to the arginine deiminase family.</text>
</comment>
<protein>
    <recommendedName>
        <fullName evidence="3">arginine deiminase</fullName>
        <ecNumber evidence="3">3.5.3.6</ecNumber>
    </recommendedName>
</protein>
<dbReference type="PANTHER" id="PTHR47271:SF2">
    <property type="entry name" value="ARGININE DEIMINASE"/>
    <property type="match status" value="1"/>
</dbReference>
<dbReference type="Gene3D" id="1.10.3930.10">
    <property type="entry name" value="Arginine deiminase"/>
    <property type="match status" value="1"/>
</dbReference>
<dbReference type="EMBL" id="JAGTAR010000011">
    <property type="protein sequence ID" value="MBR8535691.1"/>
    <property type="molecule type" value="Genomic_DNA"/>
</dbReference>
<keyword evidence="8" id="KW-1185">Reference proteome</keyword>
<proteinExistence type="inferred from homology"/>
<dbReference type="AlphaFoldDB" id="A0A941F2T4"/>
<feature type="active site" description="Amidino-cysteine intermediate" evidence="6">
    <location>
        <position position="408"/>
    </location>
</feature>
<comment type="catalytic activity">
    <reaction evidence="5">
        <text>L-arginine + H2O = L-citrulline + NH4(+)</text>
        <dbReference type="Rhea" id="RHEA:19597"/>
        <dbReference type="ChEBI" id="CHEBI:15377"/>
        <dbReference type="ChEBI" id="CHEBI:28938"/>
        <dbReference type="ChEBI" id="CHEBI:32682"/>
        <dbReference type="ChEBI" id="CHEBI:57743"/>
        <dbReference type="EC" id="3.5.3.6"/>
    </reaction>
</comment>
<gene>
    <name evidence="7" type="ORF">KDU71_08990</name>
</gene>
<evidence type="ECO:0000256" key="1">
    <source>
        <dbReference type="ARBA" id="ARBA00005213"/>
    </source>
</evidence>